<keyword evidence="2" id="KW-1185">Reference proteome</keyword>
<dbReference type="AlphaFoldDB" id="A0A091ENT4"/>
<reference evidence="1 2" key="1">
    <citation type="submission" date="2013-11" db="EMBL/GenBank/DDBJ databases">
        <title>The Damaraland mole rat (Fukomys damarensis) genome and evolution of African mole rats.</title>
        <authorList>
            <person name="Gladyshev V.N."/>
            <person name="Fang X."/>
        </authorList>
    </citation>
    <scope>NUCLEOTIDE SEQUENCE [LARGE SCALE GENOMIC DNA]</scope>
    <source>
        <tissue evidence="1">Liver</tissue>
    </source>
</reference>
<name>A0A091ENT4_FUKDA</name>
<gene>
    <name evidence="1" type="ORF">H920_01283</name>
</gene>
<sequence length="108" mass="11903">MRSANLEQACGECPGGKVARVLGRGAHARRVDEVGSGQRGQPGAMHPVPWELGIADKQEMLFSEKTEQHWVPEELNTETAKHQLPQYEESSYQTNAGIYTDNTVIPLS</sequence>
<evidence type="ECO:0000313" key="2">
    <source>
        <dbReference type="Proteomes" id="UP000028990"/>
    </source>
</evidence>
<proteinExistence type="predicted"/>
<organism evidence="1 2">
    <name type="scientific">Fukomys damarensis</name>
    <name type="common">Damaraland mole rat</name>
    <name type="synonym">Cryptomys damarensis</name>
    <dbReference type="NCBI Taxonomy" id="885580"/>
    <lineage>
        <taxon>Eukaryota</taxon>
        <taxon>Metazoa</taxon>
        <taxon>Chordata</taxon>
        <taxon>Craniata</taxon>
        <taxon>Vertebrata</taxon>
        <taxon>Euteleostomi</taxon>
        <taxon>Mammalia</taxon>
        <taxon>Eutheria</taxon>
        <taxon>Euarchontoglires</taxon>
        <taxon>Glires</taxon>
        <taxon>Rodentia</taxon>
        <taxon>Hystricomorpha</taxon>
        <taxon>Bathyergidae</taxon>
        <taxon>Fukomys</taxon>
    </lineage>
</organism>
<dbReference type="EMBL" id="KN120969">
    <property type="protein sequence ID" value="KFO37301.1"/>
    <property type="molecule type" value="Genomic_DNA"/>
</dbReference>
<evidence type="ECO:0000313" key="1">
    <source>
        <dbReference type="EMBL" id="KFO37301.1"/>
    </source>
</evidence>
<accession>A0A091ENT4</accession>
<protein>
    <submittedName>
        <fullName evidence="1">Uncharacterized protein</fullName>
    </submittedName>
</protein>
<dbReference type="Proteomes" id="UP000028990">
    <property type="component" value="Unassembled WGS sequence"/>
</dbReference>